<dbReference type="PANTHER" id="PTHR33884:SF3">
    <property type="entry name" value="UPF0410 PROTEIN YMGE"/>
    <property type="match status" value="1"/>
</dbReference>
<dbReference type="InterPro" id="IPR007341">
    <property type="entry name" value="Transgly_assoc"/>
</dbReference>
<evidence type="ECO:0000256" key="5">
    <source>
        <dbReference type="ARBA" id="ARBA00022989"/>
    </source>
</evidence>
<feature type="transmembrane region" description="Helical" evidence="7">
    <location>
        <begin position="30"/>
        <end position="53"/>
    </location>
</feature>
<evidence type="ECO:0000256" key="2">
    <source>
        <dbReference type="ARBA" id="ARBA00011006"/>
    </source>
</evidence>
<keyword evidence="4 7" id="KW-0812">Transmembrane</keyword>
<accession>A0ABR5K037</accession>
<dbReference type="Proteomes" id="UP000050668">
    <property type="component" value="Unassembled WGS sequence"/>
</dbReference>
<reference evidence="9" key="1">
    <citation type="submission" date="2015-07" db="EMBL/GenBank/DDBJ databases">
        <title>Fjat-14205 dsm 2895.</title>
        <authorList>
            <person name="Liu B."/>
            <person name="Wang J."/>
            <person name="Zhu Y."/>
            <person name="Liu G."/>
            <person name="Chen Q."/>
            <person name="Chen Z."/>
            <person name="Lan J."/>
            <person name="Che J."/>
            <person name="Ge C."/>
            <person name="Shi H."/>
            <person name="Pan Z."/>
            <person name="Liu X."/>
        </authorList>
    </citation>
    <scope>NUCLEOTIDE SEQUENCE [LARGE SCALE GENOMIC DNA]</scope>
    <source>
        <strain evidence="9">DSM 25560</strain>
    </source>
</reference>
<organism evidence="8 9">
    <name type="scientific">Lysinibacillus contaminans</name>
    <dbReference type="NCBI Taxonomy" id="1293441"/>
    <lineage>
        <taxon>Bacteria</taxon>
        <taxon>Bacillati</taxon>
        <taxon>Bacillota</taxon>
        <taxon>Bacilli</taxon>
        <taxon>Bacillales</taxon>
        <taxon>Bacillaceae</taxon>
        <taxon>Lysinibacillus</taxon>
    </lineage>
</organism>
<keyword evidence="3" id="KW-1003">Cell membrane</keyword>
<comment type="subcellular location">
    <subcellularLocation>
        <location evidence="1">Cell membrane</location>
        <topology evidence="1">Multi-pass membrane protein</topology>
    </subcellularLocation>
</comment>
<proteinExistence type="inferred from homology"/>
<feature type="transmembrane region" description="Helical" evidence="7">
    <location>
        <begin position="59"/>
        <end position="78"/>
    </location>
</feature>
<comment type="caution">
    <text evidence="8">The sequence shown here is derived from an EMBL/GenBank/DDBJ whole genome shotgun (WGS) entry which is preliminary data.</text>
</comment>
<evidence type="ECO:0000256" key="1">
    <source>
        <dbReference type="ARBA" id="ARBA00004651"/>
    </source>
</evidence>
<evidence type="ECO:0000256" key="3">
    <source>
        <dbReference type="ARBA" id="ARBA00022475"/>
    </source>
</evidence>
<dbReference type="RefSeq" id="WP_053583092.1">
    <property type="nucleotide sequence ID" value="NZ_LGRV01000003.1"/>
</dbReference>
<dbReference type="EMBL" id="LGRV01000003">
    <property type="protein sequence ID" value="KOS68272.1"/>
    <property type="molecule type" value="Genomic_DNA"/>
</dbReference>
<evidence type="ECO:0000256" key="7">
    <source>
        <dbReference type="SAM" id="Phobius"/>
    </source>
</evidence>
<sequence length="87" mass="9325">MFSFIWYLIIGGILGWLAGVILGKDIPGGIIGNIIAGIIGSWIGSAFLGNWGWQVSDFYVFPALIGAVVLIFIVSLVLKAMHKTTES</sequence>
<keyword evidence="9" id="KW-1185">Reference proteome</keyword>
<dbReference type="Pfam" id="PF04226">
    <property type="entry name" value="Transgly_assoc"/>
    <property type="match status" value="1"/>
</dbReference>
<gene>
    <name evidence="8" type="ORF">AEA09_06690</name>
</gene>
<comment type="similarity">
    <text evidence="2">Belongs to the UPF0410 family.</text>
</comment>
<evidence type="ECO:0000256" key="6">
    <source>
        <dbReference type="ARBA" id="ARBA00023136"/>
    </source>
</evidence>
<evidence type="ECO:0000313" key="9">
    <source>
        <dbReference type="Proteomes" id="UP000050668"/>
    </source>
</evidence>
<name>A0ABR5K037_9BACI</name>
<protein>
    <submittedName>
        <fullName evidence="8">Membrane protein</fullName>
    </submittedName>
</protein>
<keyword evidence="6 7" id="KW-0472">Membrane</keyword>
<keyword evidence="5 7" id="KW-1133">Transmembrane helix</keyword>
<dbReference type="PANTHER" id="PTHR33884">
    <property type="entry name" value="UPF0410 PROTEIN YMGE"/>
    <property type="match status" value="1"/>
</dbReference>
<evidence type="ECO:0000313" key="8">
    <source>
        <dbReference type="EMBL" id="KOS68272.1"/>
    </source>
</evidence>
<evidence type="ECO:0000256" key="4">
    <source>
        <dbReference type="ARBA" id="ARBA00022692"/>
    </source>
</evidence>
<feature type="transmembrane region" description="Helical" evidence="7">
    <location>
        <begin position="6"/>
        <end position="23"/>
    </location>
</feature>